<name>A0AA41RS64_PAPNU</name>
<dbReference type="GO" id="GO:0015031">
    <property type="term" value="P:protein transport"/>
    <property type="evidence" value="ECO:0007669"/>
    <property type="project" value="UniProtKB-KW"/>
</dbReference>
<dbReference type="PANTHER" id="PTHR12542:SF90">
    <property type="entry name" value="EXOCYST COMPLEX COMPONENT EXO70I"/>
    <property type="match status" value="1"/>
</dbReference>
<evidence type="ECO:0000313" key="6">
    <source>
        <dbReference type="Proteomes" id="UP001177140"/>
    </source>
</evidence>
<keyword evidence="3" id="KW-0653">Protein transport</keyword>
<dbReference type="Proteomes" id="UP001177140">
    <property type="component" value="Unassembled WGS sequence"/>
</dbReference>
<comment type="caution">
    <text evidence="5">The sequence shown here is derived from an EMBL/GenBank/DDBJ whole genome shotgun (WGS) entry which is preliminary data.</text>
</comment>
<proteinExistence type="inferred from homology"/>
<comment type="similarity">
    <text evidence="1 3">Belongs to the EXO70 family.</text>
</comment>
<keyword evidence="3" id="KW-0268">Exocytosis</keyword>
<dbReference type="Pfam" id="PF03081">
    <property type="entry name" value="Exo70_C"/>
    <property type="match status" value="1"/>
</dbReference>
<feature type="domain" description="Exocyst complex subunit Exo70 C-terminal" evidence="4">
    <location>
        <begin position="271"/>
        <end position="394"/>
    </location>
</feature>
<evidence type="ECO:0000256" key="3">
    <source>
        <dbReference type="RuleBase" id="RU365026"/>
    </source>
</evidence>
<evidence type="ECO:0000313" key="5">
    <source>
        <dbReference type="EMBL" id="MCL7023084.1"/>
    </source>
</evidence>
<gene>
    <name evidence="5" type="ORF">MKW94_023052</name>
</gene>
<feature type="non-terminal residue" evidence="5">
    <location>
        <position position="409"/>
    </location>
</feature>
<protein>
    <recommendedName>
        <fullName evidence="3">Exocyst subunit Exo70 family protein</fullName>
    </recommendedName>
</protein>
<dbReference type="InterPro" id="IPR004140">
    <property type="entry name" value="Exo70"/>
</dbReference>
<keyword evidence="2 3" id="KW-0813">Transport</keyword>
<dbReference type="GO" id="GO:0005546">
    <property type="term" value="F:phosphatidylinositol-4,5-bisphosphate binding"/>
    <property type="evidence" value="ECO:0007669"/>
    <property type="project" value="InterPro"/>
</dbReference>
<reference evidence="5" key="1">
    <citation type="submission" date="2022-03" db="EMBL/GenBank/DDBJ databases">
        <title>A functionally conserved STORR gene fusion in Papaver species that diverged 16.8 million years ago.</title>
        <authorList>
            <person name="Catania T."/>
        </authorList>
    </citation>
    <scope>NUCLEOTIDE SEQUENCE</scope>
    <source>
        <strain evidence="5">S-191538</strain>
    </source>
</reference>
<dbReference type="PANTHER" id="PTHR12542">
    <property type="entry name" value="EXOCYST COMPLEX PROTEIN EXO70"/>
    <property type="match status" value="1"/>
</dbReference>
<dbReference type="InterPro" id="IPR046364">
    <property type="entry name" value="Exo70_C"/>
</dbReference>
<dbReference type="Gene3D" id="1.20.1280.170">
    <property type="entry name" value="Exocyst complex component Exo70"/>
    <property type="match status" value="1"/>
</dbReference>
<evidence type="ECO:0000256" key="2">
    <source>
        <dbReference type="ARBA" id="ARBA00022448"/>
    </source>
</evidence>
<dbReference type="GO" id="GO:0006887">
    <property type="term" value="P:exocytosis"/>
    <property type="evidence" value="ECO:0007669"/>
    <property type="project" value="UniProtKB-KW"/>
</dbReference>
<dbReference type="InterPro" id="IPR016159">
    <property type="entry name" value="Cullin_repeat-like_dom_sf"/>
</dbReference>
<dbReference type="EMBL" id="JAJJMA010018200">
    <property type="protein sequence ID" value="MCL7023084.1"/>
    <property type="molecule type" value="Genomic_DNA"/>
</dbReference>
<dbReference type="AlphaFoldDB" id="A0AA41RS64"/>
<keyword evidence="6" id="KW-1185">Reference proteome</keyword>
<accession>A0AA41RS64</accession>
<comment type="function">
    <text evidence="3">Component of the exocyst complex.</text>
</comment>
<evidence type="ECO:0000256" key="1">
    <source>
        <dbReference type="ARBA" id="ARBA00006756"/>
    </source>
</evidence>
<dbReference type="SUPFAM" id="SSF74788">
    <property type="entry name" value="Cullin repeat-like"/>
    <property type="match status" value="1"/>
</dbReference>
<organism evidence="5 6">
    <name type="scientific">Papaver nudicaule</name>
    <name type="common">Iceland poppy</name>
    <dbReference type="NCBI Taxonomy" id="74823"/>
    <lineage>
        <taxon>Eukaryota</taxon>
        <taxon>Viridiplantae</taxon>
        <taxon>Streptophyta</taxon>
        <taxon>Embryophyta</taxon>
        <taxon>Tracheophyta</taxon>
        <taxon>Spermatophyta</taxon>
        <taxon>Magnoliopsida</taxon>
        <taxon>Ranunculales</taxon>
        <taxon>Papaveraceae</taxon>
        <taxon>Papaveroideae</taxon>
        <taxon>Papaver</taxon>
    </lineage>
</organism>
<dbReference type="GO" id="GO:0000145">
    <property type="term" value="C:exocyst"/>
    <property type="evidence" value="ECO:0007669"/>
    <property type="project" value="InterPro"/>
</dbReference>
<sequence>MQISLAKMDRSFDLLQETLTKPSKSIAPLQTHAMTTKALETRVNRAISPALTLLKSFKLAESLQRKLVTIGSKLSTKNKDPVKRLHKLIKYVDCVDQLNSVIDSVCQACEPTIQKLQETVEIQRLRETFVTLKALYETEIEAMRYEGLLDEALLTLQDEYESILLQLNHALFLGHEVVNEDVEGSDQALTGTDQVVHDLGSELEVQVLRRISETLTRNDCLDICIDIFVKARYRRAAKALMRLNPDYLRRYTPEEINEMEWVTLETSITLWIQHFELAVKTVFVSEKKLCSQVFLEIMDGLIWPECFVKITDKIMDVFFRFGEGVARSSKEPQKLFKLLDMFESLEKLEVEFQKFLKEMQGMIFVQGLENCKNFLCMLLLRSFGNLGCKLKAIMTDFLLLKTDLFLNLS</sequence>
<evidence type="ECO:0000259" key="4">
    <source>
        <dbReference type="Pfam" id="PF03081"/>
    </source>
</evidence>